<dbReference type="InterPro" id="IPR052509">
    <property type="entry name" value="Metal_resp_DNA-bind_regulator"/>
</dbReference>
<protein>
    <submittedName>
        <fullName evidence="3">PadR family transcriptional regulator</fullName>
    </submittedName>
</protein>
<reference evidence="3 4" key="1">
    <citation type="submission" date="2018-08" db="EMBL/GenBank/DDBJ databases">
        <title>Microbispora. triticiradicis sp. nov., a novel actinomycete isolated from the root of wheat (Triticum aestivum L.)).</title>
        <authorList>
            <person name="Han C."/>
        </authorList>
    </citation>
    <scope>NUCLEOTIDE SEQUENCE [LARGE SCALE GENOMIC DNA]</scope>
    <source>
        <strain evidence="3 4">NEAU-HRDPA2-9</strain>
    </source>
</reference>
<evidence type="ECO:0000256" key="1">
    <source>
        <dbReference type="SAM" id="MobiDB-lite"/>
    </source>
</evidence>
<sequence length="229" mass="25605">MTSLYQSVRNTETRNRTHGKVRDRDERGGGGRVSATKLLVLGIVHLSGGAHGYQVRSELQSWGAESWAKIKPGSIYHALKKAAADGLLTEHAEPGNSGPERVLYRATARGRDEMVELVRDGLRRTHDADMLNASIAMLPMLTRTDAIAQVNERVARLEAELVEQAKWREHPNRDAPEHVRDQAELWAGHARTELEWAKSLSKRLSEGAYTMADDPGSWRTVPGHLKMRF</sequence>
<dbReference type="InterPro" id="IPR005149">
    <property type="entry name" value="Tscrpt_reg_PadR_N"/>
</dbReference>
<feature type="region of interest" description="Disordered" evidence="1">
    <location>
        <begin position="1"/>
        <end position="30"/>
    </location>
</feature>
<feature type="compositionally biased region" description="Basic and acidic residues" evidence="1">
    <location>
        <begin position="11"/>
        <end position="29"/>
    </location>
</feature>
<accession>A0ABX9LM51</accession>
<dbReference type="Pfam" id="PF03551">
    <property type="entry name" value="PadR"/>
    <property type="match status" value="1"/>
</dbReference>
<gene>
    <name evidence="3" type="ORF">DI270_010270</name>
</gene>
<dbReference type="InterPro" id="IPR036388">
    <property type="entry name" value="WH-like_DNA-bd_sf"/>
</dbReference>
<dbReference type="PANTHER" id="PTHR33169:SF14">
    <property type="entry name" value="TRANSCRIPTIONAL REGULATOR RV3488"/>
    <property type="match status" value="1"/>
</dbReference>
<evidence type="ECO:0000313" key="4">
    <source>
        <dbReference type="Proteomes" id="UP000262538"/>
    </source>
</evidence>
<evidence type="ECO:0000259" key="2">
    <source>
        <dbReference type="Pfam" id="PF03551"/>
    </source>
</evidence>
<dbReference type="SUPFAM" id="SSF46785">
    <property type="entry name" value="Winged helix' DNA-binding domain"/>
    <property type="match status" value="1"/>
</dbReference>
<keyword evidence="4" id="KW-1185">Reference proteome</keyword>
<dbReference type="InterPro" id="IPR036390">
    <property type="entry name" value="WH_DNA-bd_sf"/>
</dbReference>
<dbReference type="EMBL" id="QFZU02000046">
    <property type="protein sequence ID" value="RGA05080.1"/>
    <property type="molecule type" value="Genomic_DNA"/>
</dbReference>
<feature type="compositionally biased region" description="Polar residues" evidence="1">
    <location>
        <begin position="1"/>
        <end position="10"/>
    </location>
</feature>
<organism evidence="3 4">
    <name type="scientific">Microbispora triticiradicis</name>
    <dbReference type="NCBI Taxonomy" id="2200763"/>
    <lineage>
        <taxon>Bacteria</taxon>
        <taxon>Bacillati</taxon>
        <taxon>Actinomycetota</taxon>
        <taxon>Actinomycetes</taxon>
        <taxon>Streptosporangiales</taxon>
        <taxon>Streptosporangiaceae</taxon>
        <taxon>Microbispora</taxon>
    </lineage>
</organism>
<feature type="domain" description="Transcription regulator PadR N-terminal" evidence="2">
    <location>
        <begin position="41"/>
        <end position="114"/>
    </location>
</feature>
<name>A0ABX9LM51_9ACTN</name>
<proteinExistence type="predicted"/>
<comment type="caution">
    <text evidence="3">The sequence shown here is derived from an EMBL/GenBank/DDBJ whole genome shotgun (WGS) entry which is preliminary data.</text>
</comment>
<dbReference type="PANTHER" id="PTHR33169">
    <property type="entry name" value="PADR-FAMILY TRANSCRIPTIONAL REGULATOR"/>
    <property type="match status" value="1"/>
</dbReference>
<evidence type="ECO:0000313" key="3">
    <source>
        <dbReference type="EMBL" id="RGA05080.1"/>
    </source>
</evidence>
<dbReference type="Proteomes" id="UP000262538">
    <property type="component" value="Unassembled WGS sequence"/>
</dbReference>
<dbReference type="Gene3D" id="1.10.10.10">
    <property type="entry name" value="Winged helix-like DNA-binding domain superfamily/Winged helix DNA-binding domain"/>
    <property type="match status" value="1"/>
</dbReference>